<evidence type="ECO:0000313" key="1">
    <source>
        <dbReference type="EMBL" id="SPB27406.1"/>
    </source>
</evidence>
<name>A0A2X0R4V8_LACHE</name>
<dbReference type="EMBL" id="OGTV01000156">
    <property type="protein sequence ID" value="SPB27406.1"/>
    <property type="molecule type" value="Genomic_DNA"/>
</dbReference>
<accession>A0A2X0R4V8</accession>
<sequence length="61" mass="7076">MVIPPISIIKYVKFESGLPVLTIKHPTARQQADFDQYKRAEVAEEAYKELQLSKVKSRTER</sequence>
<reference evidence="1" key="1">
    <citation type="submission" date="2018-01" db="EMBL/GenBank/DDBJ databases">
        <authorList>
            <person name="Gaut B.S."/>
            <person name="Morton B.R."/>
            <person name="Clegg M.T."/>
            <person name="Duvall M.R."/>
        </authorList>
    </citation>
    <scope>NUCLEOTIDE SEQUENCE</scope>
    <source>
        <strain evidence="1">Lactobacillus helveticus</strain>
    </source>
</reference>
<dbReference type="AlphaFoldDB" id="A0A2X0R4V8"/>
<protein>
    <submittedName>
        <fullName evidence="1">Uncharacterized protein</fullName>
    </submittedName>
</protein>
<proteinExistence type="predicted"/>
<gene>
    <name evidence="1" type="ORF">BDKNPLJD_02284</name>
</gene>
<organism evidence="1">
    <name type="scientific">Lactobacillus helveticus</name>
    <name type="common">Lactobacillus suntoryeus</name>
    <dbReference type="NCBI Taxonomy" id="1587"/>
    <lineage>
        <taxon>Bacteria</taxon>
        <taxon>Bacillati</taxon>
        <taxon>Bacillota</taxon>
        <taxon>Bacilli</taxon>
        <taxon>Lactobacillales</taxon>
        <taxon>Lactobacillaceae</taxon>
        <taxon>Lactobacillus</taxon>
    </lineage>
</organism>